<organism evidence="11">
    <name type="scientific">Octactis speculum</name>
    <dbReference type="NCBI Taxonomy" id="3111310"/>
    <lineage>
        <taxon>Eukaryota</taxon>
        <taxon>Sar</taxon>
        <taxon>Stramenopiles</taxon>
        <taxon>Ochrophyta</taxon>
        <taxon>Dictyochophyceae</taxon>
        <taxon>Dictyochales</taxon>
        <taxon>Dictyochaceae</taxon>
        <taxon>Octactis</taxon>
    </lineage>
</organism>
<keyword evidence="9" id="KW-0460">Magnesium</keyword>
<dbReference type="Pfam" id="PF02367">
    <property type="entry name" value="TsaE"/>
    <property type="match status" value="1"/>
</dbReference>
<dbReference type="AlphaFoldDB" id="A0A7S2GEU5"/>
<keyword evidence="7" id="KW-0547">Nucleotide-binding</keyword>
<keyword evidence="6" id="KW-0479">Metal-binding</keyword>
<dbReference type="GO" id="GO:0046872">
    <property type="term" value="F:metal ion binding"/>
    <property type="evidence" value="ECO:0007669"/>
    <property type="project" value="UniProtKB-KW"/>
</dbReference>
<comment type="subcellular location">
    <subcellularLocation>
        <location evidence="1">Cytoplasm</location>
    </subcellularLocation>
</comment>
<evidence type="ECO:0000313" key="11">
    <source>
        <dbReference type="EMBL" id="CAD9449216.1"/>
    </source>
</evidence>
<sequence length="202" mass="22438">MRFLQSSSLVLLHLRYFKSGIRALPRFSSPLGFAANPSSDFSTGKSCVVNTPEDMERFGATLARGSTAGDIIFLTGDLGAGKTCFARGFVKARVGDPYLRVTSPSYLLDQSYEVEDEDLIIHHMDLYRLSGTIGTVPLDLETKFRQCICLLEWPDRLGTDIPEERLEVSIRFEGSGSDTRVVFLEPFGSKWEKKLADLGDLS</sequence>
<evidence type="ECO:0000256" key="6">
    <source>
        <dbReference type="ARBA" id="ARBA00022723"/>
    </source>
</evidence>
<comment type="similarity">
    <text evidence="2">Belongs to the TsaE family.</text>
</comment>
<dbReference type="NCBIfam" id="TIGR00150">
    <property type="entry name" value="T6A_YjeE"/>
    <property type="match status" value="1"/>
</dbReference>
<evidence type="ECO:0000256" key="10">
    <source>
        <dbReference type="ARBA" id="ARBA00032441"/>
    </source>
</evidence>
<name>A0A7S2GEU5_9STRA</name>
<dbReference type="InterPro" id="IPR003442">
    <property type="entry name" value="T6A_TsaE"/>
</dbReference>
<evidence type="ECO:0000256" key="9">
    <source>
        <dbReference type="ARBA" id="ARBA00022842"/>
    </source>
</evidence>
<dbReference type="GO" id="GO:0002949">
    <property type="term" value="P:tRNA threonylcarbamoyladenosine modification"/>
    <property type="evidence" value="ECO:0007669"/>
    <property type="project" value="InterPro"/>
</dbReference>
<gene>
    <name evidence="11" type="ORF">DSPE1174_LOCUS20680</name>
</gene>
<evidence type="ECO:0000256" key="1">
    <source>
        <dbReference type="ARBA" id="ARBA00004496"/>
    </source>
</evidence>
<protein>
    <recommendedName>
        <fullName evidence="3">tRNA threonylcarbamoyladenosine biosynthesis protein TsaE</fullName>
    </recommendedName>
    <alternativeName>
        <fullName evidence="10">t(6)A37 threonylcarbamoyladenosine biosynthesis protein TsaE</fullName>
    </alternativeName>
</protein>
<evidence type="ECO:0000256" key="3">
    <source>
        <dbReference type="ARBA" id="ARBA00019010"/>
    </source>
</evidence>
<reference evidence="11" key="1">
    <citation type="submission" date="2021-01" db="EMBL/GenBank/DDBJ databases">
        <authorList>
            <person name="Corre E."/>
            <person name="Pelletier E."/>
            <person name="Niang G."/>
            <person name="Scheremetjew M."/>
            <person name="Finn R."/>
            <person name="Kale V."/>
            <person name="Holt S."/>
            <person name="Cochrane G."/>
            <person name="Meng A."/>
            <person name="Brown T."/>
            <person name="Cohen L."/>
        </authorList>
    </citation>
    <scope>NUCLEOTIDE SEQUENCE</scope>
    <source>
        <strain evidence="11">CCMP1381</strain>
    </source>
</reference>
<evidence type="ECO:0000256" key="7">
    <source>
        <dbReference type="ARBA" id="ARBA00022741"/>
    </source>
</evidence>
<dbReference type="GO" id="GO:0005737">
    <property type="term" value="C:cytoplasm"/>
    <property type="evidence" value="ECO:0007669"/>
    <property type="project" value="UniProtKB-SubCell"/>
</dbReference>
<dbReference type="PANTHER" id="PTHR33540">
    <property type="entry name" value="TRNA THREONYLCARBAMOYLADENOSINE BIOSYNTHESIS PROTEIN TSAE"/>
    <property type="match status" value="1"/>
</dbReference>
<evidence type="ECO:0000256" key="2">
    <source>
        <dbReference type="ARBA" id="ARBA00007599"/>
    </source>
</evidence>
<accession>A0A7S2GEU5</accession>
<evidence type="ECO:0000256" key="4">
    <source>
        <dbReference type="ARBA" id="ARBA00022490"/>
    </source>
</evidence>
<dbReference type="Gene3D" id="3.40.50.300">
    <property type="entry name" value="P-loop containing nucleotide triphosphate hydrolases"/>
    <property type="match status" value="1"/>
</dbReference>
<dbReference type="InterPro" id="IPR027417">
    <property type="entry name" value="P-loop_NTPase"/>
</dbReference>
<dbReference type="SUPFAM" id="SSF52540">
    <property type="entry name" value="P-loop containing nucleoside triphosphate hydrolases"/>
    <property type="match status" value="1"/>
</dbReference>
<keyword evidence="8" id="KW-0067">ATP-binding</keyword>
<dbReference type="PANTHER" id="PTHR33540:SF2">
    <property type="entry name" value="TRNA THREONYLCARBAMOYLADENOSINE BIOSYNTHESIS PROTEIN TSAE"/>
    <property type="match status" value="1"/>
</dbReference>
<proteinExistence type="inferred from homology"/>
<dbReference type="GO" id="GO:0005524">
    <property type="term" value="F:ATP binding"/>
    <property type="evidence" value="ECO:0007669"/>
    <property type="project" value="UniProtKB-KW"/>
</dbReference>
<keyword evidence="4" id="KW-0963">Cytoplasm</keyword>
<evidence type="ECO:0000256" key="8">
    <source>
        <dbReference type="ARBA" id="ARBA00022840"/>
    </source>
</evidence>
<evidence type="ECO:0000256" key="5">
    <source>
        <dbReference type="ARBA" id="ARBA00022694"/>
    </source>
</evidence>
<keyword evidence="5" id="KW-0819">tRNA processing</keyword>
<dbReference type="EMBL" id="HBGS01040275">
    <property type="protein sequence ID" value="CAD9449216.1"/>
    <property type="molecule type" value="Transcribed_RNA"/>
</dbReference>